<reference evidence="2" key="1">
    <citation type="journal article" date="2014" name="Front. Microbiol.">
        <title>High frequency of phylogenetically diverse reductive dehalogenase-homologous genes in deep subseafloor sedimentary metagenomes.</title>
        <authorList>
            <person name="Kawai M."/>
            <person name="Futagami T."/>
            <person name="Toyoda A."/>
            <person name="Takaki Y."/>
            <person name="Nishi S."/>
            <person name="Hori S."/>
            <person name="Arai W."/>
            <person name="Tsubouchi T."/>
            <person name="Morono Y."/>
            <person name="Uchiyama I."/>
            <person name="Ito T."/>
            <person name="Fujiyama A."/>
            <person name="Inagaki F."/>
            <person name="Takami H."/>
        </authorList>
    </citation>
    <scope>NUCLEOTIDE SEQUENCE</scope>
    <source>
        <strain evidence="2">Expedition CK06-06</strain>
    </source>
</reference>
<dbReference type="AlphaFoldDB" id="X1IHE4"/>
<dbReference type="EMBL" id="BARU01025627">
    <property type="protein sequence ID" value="GAH68675.1"/>
    <property type="molecule type" value="Genomic_DNA"/>
</dbReference>
<evidence type="ECO:0000259" key="1">
    <source>
        <dbReference type="Pfam" id="PF04909"/>
    </source>
</evidence>
<dbReference type="PANTHER" id="PTHR43383:SF2">
    <property type="entry name" value="AMIDOHYDROLASE 2 FAMILY PROTEIN"/>
    <property type="match status" value="1"/>
</dbReference>
<dbReference type="GO" id="GO:0016787">
    <property type="term" value="F:hydrolase activity"/>
    <property type="evidence" value="ECO:0007669"/>
    <property type="project" value="InterPro"/>
</dbReference>
<sequence length="273" mass="30783">YGIRCCLINVTLDWKKFLAGEVNVHDRTRLLISGPGMHAVRSFDGVQGVAGWVGRRATCLDEYVDCMREFCTRMKERGAIGIKDQTAYSRIIAYESSTRPEAEKLLGFIMDDPRRSLGYPAAKPLDDFLMHELMRIARDLELPVQIHTGHMAGIRNDVTKTNAAHLRCLLELHRDVRFDLFHGNWPYAGDWLFLGKNYPNVALDCCWLHVIDPRYSRRVLADALVTVPQSKVMGFGGDYGALEFACGHLVVARDNIAAALAKMVDDDWLGIDE</sequence>
<accession>X1IHE4</accession>
<feature type="non-terminal residue" evidence="2">
    <location>
        <position position="273"/>
    </location>
</feature>
<protein>
    <recommendedName>
        <fullName evidence="1">Amidohydrolase-related domain-containing protein</fullName>
    </recommendedName>
</protein>
<name>X1IHE4_9ZZZZ</name>
<gene>
    <name evidence="2" type="ORF">S03H2_41268</name>
</gene>
<dbReference type="InterPro" id="IPR006680">
    <property type="entry name" value="Amidohydro-rel"/>
</dbReference>
<dbReference type="Pfam" id="PF04909">
    <property type="entry name" value="Amidohydro_2"/>
    <property type="match status" value="1"/>
</dbReference>
<dbReference type="Gene3D" id="3.20.20.140">
    <property type="entry name" value="Metal-dependent hydrolases"/>
    <property type="match status" value="1"/>
</dbReference>
<dbReference type="SUPFAM" id="SSF51556">
    <property type="entry name" value="Metallo-dependent hydrolases"/>
    <property type="match status" value="1"/>
</dbReference>
<proteinExistence type="predicted"/>
<dbReference type="InterPro" id="IPR032466">
    <property type="entry name" value="Metal_Hydrolase"/>
</dbReference>
<organism evidence="2">
    <name type="scientific">marine sediment metagenome</name>
    <dbReference type="NCBI Taxonomy" id="412755"/>
    <lineage>
        <taxon>unclassified sequences</taxon>
        <taxon>metagenomes</taxon>
        <taxon>ecological metagenomes</taxon>
    </lineage>
</organism>
<comment type="caution">
    <text evidence="2">The sequence shown here is derived from an EMBL/GenBank/DDBJ whole genome shotgun (WGS) entry which is preliminary data.</text>
</comment>
<feature type="domain" description="Amidohydrolase-related" evidence="1">
    <location>
        <begin position="115"/>
        <end position="239"/>
    </location>
</feature>
<evidence type="ECO:0000313" key="2">
    <source>
        <dbReference type="EMBL" id="GAH68675.1"/>
    </source>
</evidence>
<dbReference type="PANTHER" id="PTHR43383">
    <property type="entry name" value="NODULIN 6"/>
    <property type="match status" value="1"/>
</dbReference>
<feature type="non-terminal residue" evidence="2">
    <location>
        <position position="1"/>
    </location>
</feature>